<dbReference type="SMART" id="SM00563">
    <property type="entry name" value="PlsC"/>
    <property type="match status" value="1"/>
</dbReference>
<gene>
    <name evidence="4" type="ORF">SAMN04487966_102180</name>
</gene>
<evidence type="ECO:0000256" key="1">
    <source>
        <dbReference type="ARBA" id="ARBA00022679"/>
    </source>
</evidence>
<dbReference type="GO" id="GO:0003841">
    <property type="term" value="F:1-acylglycerol-3-phosphate O-acyltransferase activity"/>
    <property type="evidence" value="ECO:0007669"/>
    <property type="project" value="TreeGrafter"/>
</dbReference>
<dbReference type="RefSeq" id="WP_245760571.1">
    <property type="nucleotide sequence ID" value="NZ_FPCG01000002.1"/>
</dbReference>
<dbReference type="EMBL" id="FPCG01000002">
    <property type="protein sequence ID" value="SFV21101.1"/>
    <property type="molecule type" value="Genomic_DNA"/>
</dbReference>
<sequence>MKAPLSLRVGFLAAASVVRPAMNLLTSKDWSGLEHIPDTGFILVANHISELDPLALAHMVYNQGHLPHVLAKAELFRIPVVGKMLHGMHHIPVERTRGGGASLEAAERVLAEGGAILIYPEGTITHDPQLWPMKAKTGAARLALKTGAPVIPVGQWGIQEMFPRHGRYPRVWPRKNARIKVGPPVQLNDLRTVPHTRSVLKEATERIMTAITTQVEDLRGETMQVGRFDPRTGTRNGDSA</sequence>
<feature type="domain" description="Phospholipid/glycerol acyltransferase" evidence="3">
    <location>
        <begin position="41"/>
        <end position="158"/>
    </location>
</feature>
<dbReference type="PANTHER" id="PTHR10434:SF55">
    <property type="entry name" value="POSSIBLE ACYLTRANSFERASE"/>
    <property type="match status" value="1"/>
</dbReference>
<dbReference type="GO" id="GO:0006654">
    <property type="term" value="P:phosphatidic acid biosynthetic process"/>
    <property type="evidence" value="ECO:0007669"/>
    <property type="project" value="TreeGrafter"/>
</dbReference>
<dbReference type="GO" id="GO:0005886">
    <property type="term" value="C:plasma membrane"/>
    <property type="evidence" value="ECO:0007669"/>
    <property type="project" value="TreeGrafter"/>
</dbReference>
<name>A0A1I7MGQ4_9MICC</name>
<dbReference type="Pfam" id="PF01553">
    <property type="entry name" value="Acyltransferase"/>
    <property type="match status" value="1"/>
</dbReference>
<dbReference type="CDD" id="cd07989">
    <property type="entry name" value="LPLAT_AGPAT-like"/>
    <property type="match status" value="1"/>
</dbReference>
<keyword evidence="5" id="KW-1185">Reference proteome</keyword>
<dbReference type="Proteomes" id="UP000198881">
    <property type="component" value="Unassembled WGS sequence"/>
</dbReference>
<accession>A0A1I7MGQ4</accession>
<evidence type="ECO:0000313" key="5">
    <source>
        <dbReference type="Proteomes" id="UP000198881"/>
    </source>
</evidence>
<dbReference type="InterPro" id="IPR002123">
    <property type="entry name" value="Plipid/glycerol_acylTrfase"/>
</dbReference>
<evidence type="ECO:0000259" key="3">
    <source>
        <dbReference type="SMART" id="SM00563"/>
    </source>
</evidence>
<dbReference type="SUPFAM" id="SSF69593">
    <property type="entry name" value="Glycerol-3-phosphate (1)-acyltransferase"/>
    <property type="match status" value="1"/>
</dbReference>
<evidence type="ECO:0000313" key="4">
    <source>
        <dbReference type="EMBL" id="SFV21101.1"/>
    </source>
</evidence>
<keyword evidence="2 4" id="KW-0012">Acyltransferase</keyword>
<organism evidence="4 5">
    <name type="scientific">Micrococcus terreus</name>
    <dbReference type="NCBI Taxonomy" id="574650"/>
    <lineage>
        <taxon>Bacteria</taxon>
        <taxon>Bacillati</taxon>
        <taxon>Actinomycetota</taxon>
        <taxon>Actinomycetes</taxon>
        <taxon>Micrococcales</taxon>
        <taxon>Micrococcaceae</taxon>
        <taxon>Micrococcus</taxon>
    </lineage>
</organism>
<dbReference type="AlphaFoldDB" id="A0A1I7MGQ4"/>
<evidence type="ECO:0000256" key="2">
    <source>
        <dbReference type="ARBA" id="ARBA00023315"/>
    </source>
</evidence>
<dbReference type="PANTHER" id="PTHR10434">
    <property type="entry name" value="1-ACYL-SN-GLYCEROL-3-PHOSPHATE ACYLTRANSFERASE"/>
    <property type="match status" value="1"/>
</dbReference>
<proteinExistence type="predicted"/>
<keyword evidence="1 4" id="KW-0808">Transferase</keyword>
<protein>
    <submittedName>
        <fullName evidence="4">1-acyl-sn-glycerol-3-phosphate acyltransferase</fullName>
    </submittedName>
</protein>
<reference evidence="4 5" key="1">
    <citation type="submission" date="2016-10" db="EMBL/GenBank/DDBJ databases">
        <authorList>
            <person name="de Groot N.N."/>
        </authorList>
    </citation>
    <scope>NUCLEOTIDE SEQUENCE [LARGE SCALE GENOMIC DNA]</scope>
    <source>
        <strain evidence="4 5">CGMCC 1.7054</strain>
    </source>
</reference>
<dbReference type="STRING" id="574650.SAMN04487966_102180"/>